<comment type="caution">
    <text evidence="1">The sequence shown here is derived from an EMBL/GenBank/DDBJ whole genome shotgun (WGS) entry which is preliminary data.</text>
</comment>
<reference evidence="1" key="1">
    <citation type="journal article" date="2021" name="New Phytol.">
        <title>Evolutionary innovations through gain and loss of genes in the ectomycorrhizal Boletales.</title>
        <authorList>
            <person name="Wu G."/>
            <person name="Miyauchi S."/>
            <person name="Morin E."/>
            <person name="Kuo A."/>
            <person name="Drula E."/>
            <person name="Varga T."/>
            <person name="Kohler A."/>
            <person name="Feng B."/>
            <person name="Cao Y."/>
            <person name="Lipzen A."/>
            <person name="Daum C."/>
            <person name="Hundley H."/>
            <person name="Pangilinan J."/>
            <person name="Johnson J."/>
            <person name="Barry K."/>
            <person name="LaButti K."/>
            <person name="Ng V."/>
            <person name="Ahrendt S."/>
            <person name="Min B."/>
            <person name="Choi I.G."/>
            <person name="Park H."/>
            <person name="Plett J.M."/>
            <person name="Magnuson J."/>
            <person name="Spatafora J.W."/>
            <person name="Nagy L.G."/>
            <person name="Henrissat B."/>
            <person name="Grigoriev I.V."/>
            <person name="Yang Z.L."/>
            <person name="Xu J."/>
            <person name="Martin F.M."/>
        </authorList>
    </citation>
    <scope>NUCLEOTIDE SEQUENCE</scope>
    <source>
        <strain evidence="1">KUC20120723A-06</strain>
    </source>
</reference>
<accession>A0ACB8BF43</accession>
<keyword evidence="2" id="KW-1185">Reference proteome</keyword>
<gene>
    <name evidence="1" type="ORF">BV22DRAFT_1035118</name>
</gene>
<name>A0ACB8BF43_9AGAM</name>
<protein>
    <submittedName>
        <fullName evidence="1">Uncharacterized protein</fullName>
    </submittedName>
</protein>
<dbReference type="EMBL" id="MU266424">
    <property type="protein sequence ID" value="KAH7924441.1"/>
    <property type="molecule type" value="Genomic_DNA"/>
</dbReference>
<organism evidence="1 2">
    <name type="scientific">Leucogyrophana mollusca</name>
    <dbReference type="NCBI Taxonomy" id="85980"/>
    <lineage>
        <taxon>Eukaryota</taxon>
        <taxon>Fungi</taxon>
        <taxon>Dikarya</taxon>
        <taxon>Basidiomycota</taxon>
        <taxon>Agaricomycotina</taxon>
        <taxon>Agaricomycetes</taxon>
        <taxon>Agaricomycetidae</taxon>
        <taxon>Boletales</taxon>
        <taxon>Boletales incertae sedis</taxon>
        <taxon>Leucogyrophana</taxon>
    </lineage>
</organism>
<evidence type="ECO:0000313" key="1">
    <source>
        <dbReference type="EMBL" id="KAH7924441.1"/>
    </source>
</evidence>
<evidence type="ECO:0000313" key="2">
    <source>
        <dbReference type="Proteomes" id="UP000790709"/>
    </source>
</evidence>
<sequence length="878" mass="95933">MPSIIQLDDAPDVLSWLNDTLAVHAVGDNGEEYSLAKLETQLADLITAVDLSAQDTSAELERIIDDVARSAPRLTYDLHFMRDGALSLQADLAKVQAKSKNSIPEETSRALDRLQFLDTVKGRMEAARDVLREAESWSSLESEVTSLLAERSYEKAAERLNEAHKSMVVFQNTSEYESRRTLMVSLQNQLEASLSSALVAAINSQDVAVCRNFFSIFSNIQRESEFRNYYNGSRRAPLVTLWQNAVLSDCESNGSPSPGVAPQTLSAFWTVFCANFLSVLNTERTSIPSIFPDPPNTLSTLITSTLSSLQPTFPQRLASLCNNLGSPSLKEMITLYKVTEDFAASAARIMEKIQFSEVLQSPMPTEGSTAEGGQPSKLHSRRRSMRMSMSWRSNSVTSGSSVPRAQSHLADALDWDQILFQPFLDFQVDYGSLERRLLDDELVQIASSDTSMTEADRARLLRERAVDVFSAAEESLLRCMAFTYGYGSVGLVQALDHFLQTFVDNWTSSVMTSRVNPSSSAATSESEEELSDLDYSAEDWSDMQLSLHLLTSARAVLDRLAVFETKLRSTLVQVATAFRLAQNDDTGLYMPGTTKGEGLLLAQSALNSAELQELLKAVEAGGQARSTQSSTLVPLLTGARSSIAAFAKACQSSLQETILCPLRKHLAVYASLPLWTSPGDPKSMRVGTGGINDLQVPVFSLSPSEVVQRVAEGLLNLPRLFEVYAVDDALSFSLSTLPYIDAEFLRALADQSPGATEGASQSHARRGSLSSPKPSPLSPEAVASVWLSSLGHSILSHLTTNVLTKIRSLSVAGAAQLASDLGYLSNIVRALNVEYEDLERWKDYANMTDDEGKQAVADKLPGDQILSQVAKMRGWNVS</sequence>
<proteinExistence type="predicted"/>
<dbReference type="Proteomes" id="UP000790709">
    <property type="component" value="Unassembled WGS sequence"/>
</dbReference>